<dbReference type="OrthoDB" id="8654762at2"/>
<gene>
    <name evidence="1" type="ORF">DY367_29485</name>
</gene>
<evidence type="ECO:0008006" key="3">
    <source>
        <dbReference type="Google" id="ProtNLM"/>
    </source>
</evidence>
<organism evidence="1 2">
    <name type="scientific">Alcaligenes xylosoxydans xylosoxydans</name>
    <name type="common">Achromobacter xylosoxidans</name>
    <dbReference type="NCBI Taxonomy" id="85698"/>
    <lineage>
        <taxon>Bacteria</taxon>
        <taxon>Pseudomonadati</taxon>
        <taxon>Pseudomonadota</taxon>
        <taxon>Betaproteobacteria</taxon>
        <taxon>Burkholderiales</taxon>
        <taxon>Alcaligenaceae</taxon>
        <taxon>Achromobacter</taxon>
    </lineage>
</organism>
<reference evidence="1 2" key="1">
    <citation type="submission" date="2018-08" db="EMBL/GenBank/DDBJ databases">
        <title>Achromobacter xylosoxidans Genome sequencing and assembly.</title>
        <authorList>
            <person name="Wang R."/>
            <person name="Rensing C."/>
            <person name="Li Y."/>
        </authorList>
    </citation>
    <scope>NUCLEOTIDE SEQUENCE [LARGE SCALE GENOMIC DNA]</scope>
    <source>
        <strain evidence="1 2">GD003A</strain>
    </source>
</reference>
<accession>A0A424W4G7</accession>
<sequence length="180" mass="19609">MITPEQQVSSLTVMAEEGPLPICFDAVQAYHGHGALAMLALTFQGLRGALSRLEQDGVPVPRKELSVISGHPGPGVRDAFEFVTRAVTRGCYEVDLTLPEARYSRGADKSYSFHLRRGARSVQGVLRPGVLPPEFFDLLGNPAPNAQRVHAELRRDIAARVIAAEPATLFDFRAMESQEG</sequence>
<evidence type="ECO:0000313" key="2">
    <source>
        <dbReference type="Proteomes" id="UP000285324"/>
    </source>
</evidence>
<comment type="caution">
    <text evidence="1">The sequence shown here is derived from an EMBL/GenBank/DDBJ whole genome shotgun (WGS) entry which is preliminary data.</text>
</comment>
<dbReference type="RefSeq" id="WP_118934786.1">
    <property type="nucleotide sequence ID" value="NZ_CP061008.1"/>
</dbReference>
<protein>
    <recommendedName>
        <fullName evidence="3">Formylmethanofuran dehydrogenase subunit E domain-containing protein</fullName>
    </recommendedName>
</protein>
<name>A0A424W4G7_ALCXX</name>
<dbReference type="EMBL" id="QVXO01000079">
    <property type="protein sequence ID" value="RPJ88107.1"/>
    <property type="molecule type" value="Genomic_DNA"/>
</dbReference>
<dbReference type="AlphaFoldDB" id="A0A424W4G7"/>
<proteinExistence type="predicted"/>
<evidence type="ECO:0000313" key="1">
    <source>
        <dbReference type="EMBL" id="RPJ88107.1"/>
    </source>
</evidence>
<dbReference type="Proteomes" id="UP000285324">
    <property type="component" value="Unassembled WGS sequence"/>
</dbReference>